<evidence type="ECO:0000259" key="2">
    <source>
        <dbReference type="PROSITE" id="PS50132"/>
    </source>
</evidence>
<evidence type="ECO:0000313" key="4">
    <source>
        <dbReference type="Proteomes" id="UP000789572"/>
    </source>
</evidence>
<accession>A0A9N8ZWA9</accession>
<gene>
    <name evidence="3" type="ORF">POCULU_LOCUS2997</name>
</gene>
<name>A0A9N8ZWA9_9GLOM</name>
<dbReference type="EMBL" id="CAJVPJ010000308">
    <property type="protein sequence ID" value="CAG8509549.1"/>
    <property type="molecule type" value="Genomic_DNA"/>
</dbReference>
<dbReference type="Gene3D" id="1.10.167.10">
    <property type="entry name" value="Regulator of G-protein Signalling 4, domain 2"/>
    <property type="match status" value="1"/>
</dbReference>
<feature type="compositionally biased region" description="Polar residues" evidence="1">
    <location>
        <begin position="109"/>
        <end position="126"/>
    </location>
</feature>
<feature type="domain" description="RGS" evidence="2">
    <location>
        <begin position="175"/>
        <end position="238"/>
    </location>
</feature>
<dbReference type="SUPFAM" id="SSF48097">
    <property type="entry name" value="Regulator of G-protein signaling, RGS"/>
    <property type="match status" value="1"/>
</dbReference>
<sequence>MSRSFRTTRRRSSVLEDDVTKTLLAAKTPTPISKRRGSAVSIESLQPSSRRNSIIMIDTPILATDFTNGQHKVLELTDTCEFISDFPAVLSLPSPPKSPDSENDEDIGTLSQHAHQRSLSVSSENPIPSIGKPTQKFDYHYAYKQKSKMSTRKLESFFGEKPPLDICMKEIEKEGLKAMLNSKIPLCYFMYSLLEEYSAENLFFLLEVEQYESFDYQCSNQQFATAQHIFITYLTPNSQFEVNVDDKRAVLALLEVSFAQFMRSNTADMMRRDIGEATTHYSPEARDNAILLLLRFLSRQSSPSSSHAASSVPTPASSAPSSPITSPTVAISQHRHQLVRTMVYEFVRALLDIDVEAYFSEGTRYRHSDRGESKGNSVDMGTCEEDMEPFGENGVWCAGANVKHRKSVKELNPFKKGHYRSGYGRK</sequence>
<proteinExistence type="predicted"/>
<dbReference type="InterPro" id="IPR016137">
    <property type="entry name" value="RGS"/>
</dbReference>
<dbReference type="AlphaFoldDB" id="A0A9N8ZWA9"/>
<dbReference type="InterPro" id="IPR036305">
    <property type="entry name" value="RGS_sf"/>
</dbReference>
<keyword evidence="4" id="KW-1185">Reference proteome</keyword>
<organism evidence="3 4">
    <name type="scientific">Paraglomus occultum</name>
    <dbReference type="NCBI Taxonomy" id="144539"/>
    <lineage>
        <taxon>Eukaryota</taxon>
        <taxon>Fungi</taxon>
        <taxon>Fungi incertae sedis</taxon>
        <taxon>Mucoromycota</taxon>
        <taxon>Glomeromycotina</taxon>
        <taxon>Glomeromycetes</taxon>
        <taxon>Paraglomerales</taxon>
        <taxon>Paraglomeraceae</taxon>
        <taxon>Paraglomus</taxon>
    </lineage>
</organism>
<feature type="region of interest" description="Disordered" evidence="1">
    <location>
        <begin position="91"/>
        <end position="126"/>
    </location>
</feature>
<dbReference type="Proteomes" id="UP000789572">
    <property type="component" value="Unassembled WGS sequence"/>
</dbReference>
<feature type="region of interest" description="Disordered" evidence="1">
    <location>
        <begin position="305"/>
        <end position="328"/>
    </location>
</feature>
<protein>
    <submittedName>
        <fullName evidence="3">4438_t:CDS:1</fullName>
    </submittedName>
</protein>
<comment type="caution">
    <text evidence="3">The sequence shown here is derived from an EMBL/GenBank/DDBJ whole genome shotgun (WGS) entry which is preliminary data.</text>
</comment>
<reference evidence="3" key="1">
    <citation type="submission" date="2021-06" db="EMBL/GenBank/DDBJ databases">
        <authorList>
            <person name="Kallberg Y."/>
            <person name="Tangrot J."/>
            <person name="Rosling A."/>
        </authorList>
    </citation>
    <scope>NUCLEOTIDE SEQUENCE</scope>
    <source>
        <strain evidence="3">IA702</strain>
    </source>
</reference>
<evidence type="ECO:0000313" key="3">
    <source>
        <dbReference type="EMBL" id="CAG8509549.1"/>
    </source>
</evidence>
<evidence type="ECO:0000256" key="1">
    <source>
        <dbReference type="SAM" id="MobiDB-lite"/>
    </source>
</evidence>
<dbReference type="InterPro" id="IPR044926">
    <property type="entry name" value="RGS_subdomain_2"/>
</dbReference>
<dbReference type="PROSITE" id="PS50132">
    <property type="entry name" value="RGS"/>
    <property type="match status" value="1"/>
</dbReference>
<dbReference type="OrthoDB" id="196547at2759"/>